<sequence>KHLTERFEIVNSGRVLEIGCGRGDFLLEYSKAGFEAYGIDI</sequence>
<gene>
    <name evidence="1" type="ORF">S03H2_12767</name>
</gene>
<dbReference type="SUPFAM" id="SSF53335">
    <property type="entry name" value="S-adenosyl-L-methionine-dependent methyltransferases"/>
    <property type="match status" value="1"/>
</dbReference>
<evidence type="ECO:0000313" key="1">
    <source>
        <dbReference type="EMBL" id="GAH47361.1"/>
    </source>
</evidence>
<comment type="caution">
    <text evidence="1">The sequence shown here is derived from an EMBL/GenBank/DDBJ whole genome shotgun (WGS) entry which is preliminary data.</text>
</comment>
<dbReference type="InterPro" id="IPR029063">
    <property type="entry name" value="SAM-dependent_MTases_sf"/>
</dbReference>
<protein>
    <recommendedName>
        <fullName evidence="2">Methyltransferase domain-containing protein</fullName>
    </recommendedName>
</protein>
<evidence type="ECO:0008006" key="2">
    <source>
        <dbReference type="Google" id="ProtNLM"/>
    </source>
</evidence>
<dbReference type="Gene3D" id="3.40.50.150">
    <property type="entry name" value="Vaccinia Virus protein VP39"/>
    <property type="match status" value="1"/>
</dbReference>
<organism evidence="1">
    <name type="scientific">marine sediment metagenome</name>
    <dbReference type="NCBI Taxonomy" id="412755"/>
    <lineage>
        <taxon>unclassified sequences</taxon>
        <taxon>metagenomes</taxon>
        <taxon>ecological metagenomes</taxon>
    </lineage>
</organism>
<dbReference type="Pfam" id="PF13489">
    <property type="entry name" value="Methyltransf_23"/>
    <property type="match status" value="1"/>
</dbReference>
<name>X1FNU6_9ZZZZ</name>
<reference evidence="1" key="1">
    <citation type="journal article" date="2014" name="Front. Microbiol.">
        <title>High frequency of phylogenetically diverse reductive dehalogenase-homologous genes in deep subseafloor sedimentary metagenomes.</title>
        <authorList>
            <person name="Kawai M."/>
            <person name="Futagami T."/>
            <person name="Toyoda A."/>
            <person name="Takaki Y."/>
            <person name="Nishi S."/>
            <person name="Hori S."/>
            <person name="Arai W."/>
            <person name="Tsubouchi T."/>
            <person name="Morono Y."/>
            <person name="Uchiyama I."/>
            <person name="Ito T."/>
            <person name="Fujiyama A."/>
            <person name="Inagaki F."/>
            <person name="Takami H."/>
        </authorList>
    </citation>
    <scope>NUCLEOTIDE SEQUENCE</scope>
    <source>
        <strain evidence="1">Expedition CK06-06</strain>
    </source>
</reference>
<accession>X1FNU6</accession>
<proteinExistence type="predicted"/>
<dbReference type="AlphaFoldDB" id="X1FNU6"/>
<dbReference type="EMBL" id="BARU01006488">
    <property type="protein sequence ID" value="GAH47361.1"/>
    <property type="molecule type" value="Genomic_DNA"/>
</dbReference>
<feature type="non-terminal residue" evidence="1">
    <location>
        <position position="1"/>
    </location>
</feature>